<dbReference type="SUPFAM" id="SSF48403">
    <property type="entry name" value="Ankyrin repeat"/>
    <property type="match status" value="1"/>
</dbReference>
<accession>A0A0F9FYE0</accession>
<evidence type="ECO:0000313" key="1">
    <source>
        <dbReference type="EMBL" id="KKL91429.1"/>
    </source>
</evidence>
<dbReference type="InterPro" id="IPR002110">
    <property type="entry name" value="Ankyrin_rpt"/>
</dbReference>
<name>A0A0F9FYE0_9ZZZZ</name>
<sequence length="98" mass="10852">MFDQGPAFLHVCHRGYTDIMRRYLEDSRVDPTAGNNWALWLPTARDNWAIGLSSHNADVVKLLLADGRADPAAADNHAIRLSSKNGHTDVVKLLLEGM</sequence>
<dbReference type="EMBL" id="LAZR01019732">
    <property type="protein sequence ID" value="KKL91429.1"/>
    <property type="molecule type" value="Genomic_DNA"/>
</dbReference>
<dbReference type="AlphaFoldDB" id="A0A0F9FYE0"/>
<dbReference type="InterPro" id="IPR036770">
    <property type="entry name" value="Ankyrin_rpt-contain_sf"/>
</dbReference>
<proteinExistence type="predicted"/>
<evidence type="ECO:0008006" key="2">
    <source>
        <dbReference type="Google" id="ProtNLM"/>
    </source>
</evidence>
<protein>
    <recommendedName>
        <fullName evidence="2">Ankyrin repeat protein</fullName>
    </recommendedName>
</protein>
<organism evidence="1">
    <name type="scientific">marine sediment metagenome</name>
    <dbReference type="NCBI Taxonomy" id="412755"/>
    <lineage>
        <taxon>unclassified sequences</taxon>
        <taxon>metagenomes</taxon>
        <taxon>ecological metagenomes</taxon>
    </lineage>
</organism>
<gene>
    <name evidence="1" type="ORF">LCGC14_1894750</name>
</gene>
<comment type="caution">
    <text evidence="1">The sequence shown here is derived from an EMBL/GenBank/DDBJ whole genome shotgun (WGS) entry which is preliminary data.</text>
</comment>
<dbReference type="Gene3D" id="1.25.40.20">
    <property type="entry name" value="Ankyrin repeat-containing domain"/>
    <property type="match status" value="1"/>
</dbReference>
<dbReference type="Pfam" id="PF00023">
    <property type="entry name" value="Ank"/>
    <property type="match status" value="1"/>
</dbReference>
<reference evidence="1" key="1">
    <citation type="journal article" date="2015" name="Nature">
        <title>Complex archaea that bridge the gap between prokaryotes and eukaryotes.</title>
        <authorList>
            <person name="Spang A."/>
            <person name="Saw J.H."/>
            <person name="Jorgensen S.L."/>
            <person name="Zaremba-Niedzwiedzka K."/>
            <person name="Martijn J."/>
            <person name="Lind A.E."/>
            <person name="van Eijk R."/>
            <person name="Schleper C."/>
            <person name="Guy L."/>
            <person name="Ettema T.J."/>
        </authorList>
    </citation>
    <scope>NUCLEOTIDE SEQUENCE</scope>
</reference>